<reference evidence="1 2" key="1">
    <citation type="submission" date="2018-07" db="EMBL/GenBank/DDBJ databases">
        <title>Motiliproteus coralliicola sp. nov., a bacterium isolated from Coral.</title>
        <authorList>
            <person name="Wang G."/>
        </authorList>
    </citation>
    <scope>NUCLEOTIDE SEQUENCE [LARGE SCALE GENOMIC DNA]</scope>
    <source>
        <strain evidence="1 2">C34</strain>
    </source>
</reference>
<gene>
    <name evidence="1" type="ORF">DV711_09975</name>
</gene>
<dbReference type="AlphaFoldDB" id="A0A369WLC3"/>
<keyword evidence="2" id="KW-1185">Reference proteome</keyword>
<dbReference type="Proteomes" id="UP000253769">
    <property type="component" value="Unassembled WGS sequence"/>
</dbReference>
<protein>
    <submittedName>
        <fullName evidence="1">Uncharacterized protein</fullName>
    </submittedName>
</protein>
<name>A0A369WLC3_9GAMM</name>
<comment type="caution">
    <text evidence="1">The sequence shown here is derived from an EMBL/GenBank/DDBJ whole genome shotgun (WGS) entry which is preliminary data.</text>
</comment>
<evidence type="ECO:0000313" key="1">
    <source>
        <dbReference type="EMBL" id="RDE22878.1"/>
    </source>
</evidence>
<dbReference type="EMBL" id="QQOH01000002">
    <property type="protein sequence ID" value="RDE22878.1"/>
    <property type="molecule type" value="Genomic_DNA"/>
</dbReference>
<proteinExistence type="predicted"/>
<organism evidence="1 2">
    <name type="scientific">Motiliproteus coralliicola</name>
    <dbReference type="NCBI Taxonomy" id="2283196"/>
    <lineage>
        <taxon>Bacteria</taxon>
        <taxon>Pseudomonadati</taxon>
        <taxon>Pseudomonadota</taxon>
        <taxon>Gammaproteobacteria</taxon>
        <taxon>Oceanospirillales</taxon>
        <taxon>Oceanospirillaceae</taxon>
        <taxon>Motiliproteus</taxon>
    </lineage>
</organism>
<evidence type="ECO:0000313" key="2">
    <source>
        <dbReference type="Proteomes" id="UP000253769"/>
    </source>
</evidence>
<dbReference type="OrthoDB" id="6144170at2"/>
<accession>A0A369WLC3</accession>
<sequence length="344" mass="38701">MPMSGLKKVPMSGVKNRLTLILVAMLLALQVQARDYRTLYSAEELQRANGIYSANIEAVLFEDIAQYLLGGELETLQRVTLLQPPDRWKDPFEFSASADAGLMLIPTLSVKFLDDLAIAIAWFERFGCNKESLFDYVAALDFSDRKLPAPLPALKVPNQAYKLDDYVDDVSQKILKSALAFILLHELGHLHHRHRGYDQISAKQAQAQEAEADQFAMRVLRRMRLPPLGATVWFSAVSMRDPLVPGSPRQTHPLTSNRLQAIAAQLRTRPGDFIEPANRGKLTPEGIIAAADEIERIGNFLADPDFRSFLRERGRRATPELLSGACTPEQHNQQWLERFKDLAQ</sequence>